<keyword evidence="3" id="KW-1185">Reference proteome</keyword>
<sequence length="76" mass="8292">MNTELVHDLSPLHSRGPADAMERMRQGETTCESETGQEKVAGRFRPTLLHTAKRDWPTCAQDGAASGRIGTEKGPD</sequence>
<organism evidence="2 3">
    <name type="scientific">Flavimaricola marinus</name>
    <dbReference type="NCBI Taxonomy" id="1819565"/>
    <lineage>
        <taxon>Bacteria</taxon>
        <taxon>Pseudomonadati</taxon>
        <taxon>Pseudomonadota</taxon>
        <taxon>Alphaproteobacteria</taxon>
        <taxon>Rhodobacterales</taxon>
        <taxon>Paracoccaceae</taxon>
        <taxon>Flavimaricola</taxon>
    </lineage>
</organism>
<gene>
    <name evidence="2" type="ORF">LOM8899_00494</name>
</gene>
<feature type="region of interest" description="Disordered" evidence="1">
    <location>
        <begin position="1"/>
        <end position="76"/>
    </location>
</feature>
<dbReference type="EMBL" id="FXZK01000001">
    <property type="protein sequence ID" value="SMY06371.1"/>
    <property type="molecule type" value="Genomic_DNA"/>
</dbReference>
<proteinExistence type="predicted"/>
<dbReference type="InterPro" id="IPR045389">
    <property type="entry name" value="DUF6522"/>
</dbReference>
<dbReference type="Pfam" id="PF20132">
    <property type="entry name" value="DUF6522"/>
    <property type="match status" value="1"/>
</dbReference>
<name>A0A238L9T6_9RHOB</name>
<dbReference type="AlphaFoldDB" id="A0A238L9T6"/>
<evidence type="ECO:0000256" key="1">
    <source>
        <dbReference type="SAM" id="MobiDB-lite"/>
    </source>
</evidence>
<evidence type="ECO:0000313" key="2">
    <source>
        <dbReference type="EMBL" id="SMY06371.1"/>
    </source>
</evidence>
<dbReference type="Proteomes" id="UP000201613">
    <property type="component" value="Unassembled WGS sequence"/>
</dbReference>
<protein>
    <submittedName>
        <fullName evidence="2">Uncharacterized protein</fullName>
    </submittedName>
</protein>
<reference evidence="2 3" key="1">
    <citation type="submission" date="2017-05" db="EMBL/GenBank/DDBJ databases">
        <authorList>
            <person name="Song R."/>
            <person name="Chenine A.L."/>
            <person name="Ruprecht R.M."/>
        </authorList>
    </citation>
    <scope>NUCLEOTIDE SEQUENCE [LARGE SCALE GENOMIC DNA]</scope>
    <source>
        <strain evidence="2 3">CECT 8899</strain>
    </source>
</reference>
<dbReference type="RefSeq" id="WP_133064964.1">
    <property type="nucleotide sequence ID" value="NZ_FXZK01000001.1"/>
</dbReference>
<accession>A0A238L9T6</accession>
<evidence type="ECO:0000313" key="3">
    <source>
        <dbReference type="Proteomes" id="UP000201613"/>
    </source>
</evidence>